<keyword evidence="3" id="KW-1015">Disulfide bond</keyword>
<evidence type="ECO:0000256" key="5">
    <source>
        <dbReference type="ARBA" id="ARBA00042114"/>
    </source>
</evidence>
<evidence type="ECO:0000256" key="1">
    <source>
        <dbReference type="ARBA" id="ARBA00004173"/>
    </source>
</evidence>
<evidence type="ECO:0000313" key="6">
    <source>
        <dbReference type="EMBL" id="KAL2740768.1"/>
    </source>
</evidence>
<dbReference type="Proteomes" id="UP001607302">
    <property type="component" value="Unassembled WGS sequence"/>
</dbReference>
<keyword evidence="2" id="KW-0496">Mitochondrion</keyword>
<dbReference type="GO" id="GO:0016020">
    <property type="term" value="C:membrane"/>
    <property type="evidence" value="ECO:0007669"/>
    <property type="project" value="UniProtKB-ARBA"/>
</dbReference>
<dbReference type="InterPro" id="IPR003213">
    <property type="entry name" value="Cyt_c_oxidase_su6B"/>
</dbReference>
<organism evidence="6 7">
    <name type="scientific">Vespula squamosa</name>
    <name type="common">Southern yellow jacket</name>
    <name type="synonym">Wasp</name>
    <dbReference type="NCBI Taxonomy" id="30214"/>
    <lineage>
        <taxon>Eukaryota</taxon>
        <taxon>Metazoa</taxon>
        <taxon>Ecdysozoa</taxon>
        <taxon>Arthropoda</taxon>
        <taxon>Hexapoda</taxon>
        <taxon>Insecta</taxon>
        <taxon>Pterygota</taxon>
        <taxon>Neoptera</taxon>
        <taxon>Endopterygota</taxon>
        <taxon>Hymenoptera</taxon>
        <taxon>Apocrita</taxon>
        <taxon>Aculeata</taxon>
        <taxon>Vespoidea</taxon>
        <taxon>Vespidae</taxon>
        <taxon>Vespinae</taxon>
        <taxon>Vespula</taxon>
    </lineage>
</organism>
<dbReference type="EMBL" id="JAUDFV010000020">
    <property type="protein sequence ID" value="KAL2740768.1"/>
    <property type="molecule type" value="Genomic_DNA"/>
</dbReference>
<evidence type="ECO:0000256" key="4">
    <source>
        <dbReference type="ARBA" id="ARBA00040060"/>
    </source>
</evidence>
<dbReference type="CDD" id="cd00926">
    <property type="entry name" value="Cyt_c_Oxidase_VIb"/>
    <property type="match status" value="1"/>
</dbReference>
<sequence length="72" mass="8737">MSQVEWKTAPFDPRFPNQNQTSYLDFHRCSKKHNQDYEPCKYFKRVYSSICPNDWVSKWDEQLEEGKFAGRI</sequence>
<accession>A0ABD2C6U3</accession>
<dbReference type="Gene3D" id="1.10.10.140">
    <property type="entry name" value="Cytochrome c oxidase, subunit VIb"/>
    <property type="match status" value="1"/>
</dbReference>
<dbReference type="InterPro" id="IPR036549">
    <property type="entry name" value="CX6/COA6-like_sf"/>
</dbReference>
<keyword evidence="7" id="KW-1185">Reference proteome</keyword>
<protein>
    <recommendedName>
        <fullName evidence="4">Cytochrome c oxidase subunit 6B1</fullName>
    </recommendedName>
    <alternativeName>
        <fullName evidence="5">Cytochrome c oxidase subunit VIb isoform 1</fullName>
    </alternativeName>
</protein>
<dbReference type="Pfam" id="PF02297">
    <property type="entry name" value="COX6B"/>
    <property type="match status" value="1"/>
</dbReference>
<dbReference type="PANTHER" id="PTHR11387">
    <property type="entry name" value="CYTOCHROME C OXIDASE SUBUNIT 6B"/>
    <property type="match status" value="1"/>
</dbReference>
<dbReference type="AlphaFoldDB" id="A0ABD2C6U3"/>
<dbReference type="FunFam" id="1.10.10.140:FF:000001">
    <property type="entry name" value="Cytochrome c oxidase subunit 6B1"/>
    <property type="match status" value="1"/>
</dbReference>
<comment type="subcellular location">
    <subcellularLocation>
        <location evidence="1">Mitochondrion</location>
    </subcellularLocation>
</comment>
<evidence type="ECO:0000313" key="7">
    <source>
        <dbReference type="Proteomes" id="UP001607302"/>
    </source>
</evidence>
<gene>
    <name evidence="6" type="ORF">V1478_000909</name>
</gene>
<name>A0ABD2C6U3_VESSQ</name>
<proteinExistence type="predicted"/>
<comment type="caution">
    <text evidence="6">The sequence shown here is derived from an EMBL/GenBank/DDBJ whole genome shotgun (WGS) entry which is preliminary data.</text>
</comment>
<dbReference type="SUPFAM" id="SSF47694">
    <property type="entry name" value="Cytochrome c oxidase subunit h"/>
    <property type="match status" value="1"/>
</dbReference>
<evidence type="ECO:0000256" key="3">
    <source>
        <dbReference type="ARBA" id="ARBA00023157"/>
    </source>
</evidence>
<dbReference type="GO" id="GO:0005739">
    <property type="term" value="C:mitochondrion"/>
    <property type="evidence" value="ECO:0007669"/>
    <property type="project" value="UniProtKB-SubCell"/>
</dbReference>
<evidence type="ECO:0000256" key="2">
    <source>
        <dbReference type="ARBA" id="ARBA00023128"/>
    </source>
</evidence>
<reference evidence="6 7" key="1">
    <citation type="journal article" date="2024" name="Ann. Entomol. Soc. Am.">
        <title>Genomic analyses of the southern and eastern yellowjacket wasps (Hymenoptera: Vespidae) reveal evolutionary signatures of social life.</title>
        <authorList>
            <person name="Catto M.A."/>
            <person name="Caine P.B."/>
            <person name="Orr S.E."/>
            <person name="Hunt B.G."/>
            <person name="Goodisman M.A.D."/>
        </authorList>
    </citation>
    <scope>NUCLEOTIDE SEQUENCE [LARGE SCALE GENOMIC DNA]</scope>
    <source>
        <strain evidence="6">233</strain>
        <tissue evidence="6">Head and thorax</tissue>
    </source>
</reference>
<dbReference type="InterPro" id="IPR048280">
    <property type="entry name" value="COX6B-like"/>
</dbReference>